<reference evidence="6" key="1">
    <citation type="submission" date="2017-09" db="EMBL/GenBank/DDBJ databases">
        <title>Arcobacter canalis sp. nov., a new species isolated from a water canal contaminated with urban sewage.</title>
        <authorList>
            <person name="Perez-Cataluna A."/>
            <person name="Salas-Masso N."/>
            <person name="Figueras M.J."/>
        </authorList>
    </citation>
    <scope>NUCLEOTIDE SEQUENCE [LARGE SCALE GENOMIC DNA]</scope>
    <source>
        <strain evidence="6">CECT 7727</strain>
    </source>
</reference>
<evidence type="ECO:0000313" key="7">
    <source>
        <dbReference type="Proteomes" id="UP000264693"/>
    </source>
</evidence>
<dbReference type="RefSeq" id="WP_099311973.1">
    <property type="nucleotide sequence ID" value="NZ_CP032101.1"/>
</dbReference>
<dbReference type="CDD" id="cd00564">
    <property type="entry name" value="TMP_TenI"/>
    <property type="match status" value="1"/>
</dbReference>
<dbReference type="GO" id="GO:0009228">
    <property type="term" value="P:thiamine biosynthetic process"/>
    <property type="evidence" value="ECO:0007669"/>
    <property type="project" value="UniProtKB-KW"/>
</dbReference>
<dbReference type="PANTHER" id="PTHR20857:SF15">
    <property type="entry name" value="THIAMINE-PHOSPHATE SYNTHASE"/>
    <property type="match status" value="1"/>
</dbReference>
<dbReference type="GO" id="GO:0005737">
    <property type="term" value="C:cytoplasm"/>
    <property type="evidence" value="ECO:0007669"/>
    <property type="project" value="TreeGrafter"/>
</dbReference>
<dbReference type="GO" id="GO:0004789">
    <property type="term" value="F:thiamine-phosphate diphosphorylase activity"/>
    <property type="evidence" value="ECO:0007669"/>
    <property type="project" value="TreeGrafter"/>
</dbReference>
<proteinExistence type="predicted"/>
<dbReference type="EMBL" id="NXAO01000053">
    <property type="protein sequence ID" value="PHO14535.1"/>
    <property type="molecule type" value="Genomic_DNA"/>
</dbReference>
<dbReference type="KEGG" id="amar:AMRN_0398"/>
<comment type="pathway">
    <text evidence="1">Cofactor biosynthesis; thiamine diphosphate biosynthesis.</text>
</comment>
<dbReference type="InterPro" id="IPR022998">
    <property type="entry name" value="ThiamineP_synth_TenI"/>
</dbReference>
<dbReference type="Proteomes" id="UP000264693">
    <property type="component" value="Chromosome"/>
</dbReference>
<evidence type="ECO:0000256" key="1">
    <source>
        <dbReference type="ARBA" id="ARBA00004948"/>
    </source>
</evidence>
<dbReference type="Pfam" id="PF02581">
    <property type="entry name" value="TMP-TENI"/>
    <property type="match status" value="1"/>
</dbReference>
<sequence length="186" mass="21417">MKYYLITDPKYYSNNPILFRKNLTISFKNHKIDMACFRDKESTNIEELAKVFVEVCKEFNIETILINKDIDLAKKLNATGVHLTSQQFCDIKKAKDNDLFTIISCHSYNDIEKAQKLHANCVTYSPIFEVENKGEAKGIPKLKEAIKIFEDIDIIALGGIVDKNHIEKITNAKPYAFASIRYFLNK</sequence>
<name>A0A347THT9_9BACT</name>
<evidence type="ECO:0000256" key="2">
    <source>
        <dbReference type="ARBA" id="ARBA00022977"/>
    </source>
</evidence>
<dbReference type="PANTHER" id="PTHR20857">
    <property type="entry name" value="THIAMINE-PHOSPHATE PYROPHOSPHORYLASE"/>
    <property type="match status" value="1"/>
</dbReference>
<keyword evidence="6" id="KW-1185">Reference proteome</keyword>
<evidence type="ECO:0000313" key="5">
    <source>
        <dbReference type="EMBL" id="PHO14535.1"/>
    </source>
</evidence>
<dbReference type="Proteomes" id="UP000224740">
    <property type="component" value="Unassembled WGS sequence"/>
</dbReference>
<accession>A0A347THT9</accession>
<keyword evidence="2" id="KW-0784">Thiamine biosynthesis</keyword>
<organism evidence="4 7">
    <name type="scientific">Malaciobacter marinus</name>
    <dbReference type="NCBI Taxonomy" id="505249"/>
    <lineage>
        <taxon>Bacteria</taxon>
        <taxon>Pseudomonadati</taxon>
        <taxon>Campylobacterota</taxon>
        <taxon>Epsilonproteobacteria</taxon>
        <taxon>Campylobacterales</taxon>
        <taxon>Arcobacteraceae</taxon>
        <taxon>Malaciobacter</taxon>
    </lineage>
</organism>
<reference evidence="4 7" key="3">
    <citation type="submission" date="2018-08" db="EMBL/GenBank/DDBJ databases">
        <title>Complete genome of the Arcobacter marinus type strain JCM 15502.</title>
        <authorList>
            <person name="Miller W.G."/>
            <person name="Yee E."/>
            <person name="Huynh S."/>
            <person name="Parker C.T."/>
        </authorList>
    </citation>
    <scope>NUCLEOTIDE SEQUENCE [LARGE SCALE GENOMIC DNA]</scope>
    <source>
        <strain evidence="4 7">JCM 15502</strain>
    </source>
</reference>
<protein>
    <submittedName>
        <fullName evidence="4 5">Thiamine phosphate synthase</fullName>
    </submittedName>
</protein>
<dbReference type="SUPFAM" id="SSF51391">
    <property type="entry name" value="Thiamin phosphate synthase"/>
    <property type="match status" value="1"/>
</dbReference>
<evidence type="ECO:0000313" key="4">
    <source>
        <dbReference type="EMBL" id="AXX86167.1"/>
    </source>
</evidence>
<dbReference type="Gene3D" id="3.20.20.70">
    <property type="entry name" value="Aldolase class I"/>
    <property type="match status" value="1"/>
</dbReference>
<dbReference type="InterPro" id="IPR036206">
    <property type="entry name" value="ThiamineP_synth_sf"/>
</dbReference>
<dbReference type="InterPro" id="IPR013785">
    <property type="entry name" value="Aldolase_TIM"/>
</dbReference>
<gene>
    <name evidence="4" type="ORF">AMRN_0398</name>
    <name evidence="5" type="ORF">CPH92_11470</name>
</gene>
<feature type="domain" description="Thiamine phosphate synthase/TenI" evidence="3">
    <location>
        <begin position="4"/>
        <end position="171"/>
    </location>
</feature>
<dbReference type="EMBL" id="CP032101">
    <property type="protein sequence ID" value="AXX86167.1"/>
    <property type="molecule type" value="Genomic_DNA"/>
</dbReference>
<evidence type="ECO:0000259" key="3">
    <source>
        <dbReference type="Pfam" id="PF02581"/>
    </source>
</evidence>
<reference evidence="5" key="2">
    <citation type="submission" date="2017-09" db="EMBL/GenBank/DDBJ databases">
        <authorList>
            <person name="Perez-Cataluna A."/>
            <person name="Figueras M.J."/>
            <person name="Salas-Masso N."/>
        </authorList>
    </citation>
    <scope>NUCLEOTIDE SEQUENCE</scope>
    <source>
        <strain evidence="5">CECT 7727</strain>
    </source>
</reference>
<dbReference type="AlphaFoldDB" id="A0A347THT9"/>
<evidence type="ECO:0000313" key="6">
    <source>
        <dbReference type="Proteomes" id="UP000224740"/>
    </source>
</evidence>